<accession>A0A3N0X0L1</accession>
<reference evidence="2" key="2">
    <citation type="submission" date="2018-11" db="EMBL/GenBank/DDBJ databases">
        <title>Proposal to divide the Flavobacteriaceae and reorganize its genera based on Amino Acid Identity values calculated from whole genome sequences.</title>
        <authorList>
            <person name="Nicholson A.C."/>
            <person name="Gulvik C.A."/>
            <person name="Whitney A.M."/>
            <person name="Humrighouse B.W."/>
            <person name="Bell M."/>
            <person name="Holmens B."/>
            <person name="Steigerwalt A."/>
            <person name="Villarma A."/>
            <person name="Sheth M."/>
            <person name="Batra D."/>
            <person name="Pryor J."/>
            <person name="Bernardet J.-F."/>
            <person name="Hugo C."/>
            <person name="Kampfer P."/>
            <person name="Newman J."/>
            <person name="Mcquiston J.R."/>
        </authorList>
    </citation>
    <scope>NUCLEOTIDE SEQUENCE [LARGE SCALE GENOMIC DNA]</scope>
    <source>
        <strain evidence="2">H3056</strain>
    </source>
</reference>
<proteinExistence type="predicted"/>
<dbReference type="AlphaFoldDB" id="A0A3N0X0L1"/>
<sequence length="341" mass="40598">MAEGDDDYALPVMTVLSSDNYLIHMQNPMSKKRLILKAFEELDADMLEVLLNDTQSYQDVHKETFVAEIKQYFLYLRKNCHNELDFKAVQGICTKCSYGKKGYSFVNSEGESFMSMVFEESDDDYSDIYKCSSFKTFDKEIKEEWAGIHFYDDDQVDYIPTEFNIREKNECDRAVKAIEMEIEKEGMVSKHFYVPWINSYGHLHTIEEAFFGQSYRYKNNVTRYIGVFDHRVIPIRNCDLAKQFWKEFISFPVITREVIQDWLIRCDYDFPYHKYGFEYECDFRHGYFIDTGVKVNLPEYYYLQNIAVILHRYLDWIPEENPLKKNEGLSIDGEDEDQVPF</sequence>
<evidence type="ECO:0000313" key="1">
    <source>
        <dbReference type="EMBL" id="ROI09829.1"/>
    </source>
</evidence>
<organism evidence="1 2">
    <name type="scientific">Kaistella daneshvariae</name>
    <dbReference type="NCBI Taxonomy" id="2487074"/>
    <lineage>
        <taxon>Bacteria</taxon>
        <taxon>Pseudomonadati</taxon>
        <taxon>Bacteroidota</taxon>
        <taxon>Flavobacteriia</taxon>
        <taxon>Flavobacteriales</taxon>
        <taxon>Weeksellaceae</taxon>
        <taxon>Chryseobacterium group</taxon>
        <taxon>Kaistella</taxon>
    </lineage>
</organism>
<dbReference type="Proteomes" id="UP000270224">
    <property type="component" value="Unassembled WGS sequence"/>
</dbReference>
<protein>
    <submittedName>
        <fullName evidence="1">Uncharacterized protein</fullName>
    </submittedName>
</protein>
<reference evidence="2" key="1">
    <citation type="submission" date="2018-11" db="EMBL/GenBank/DDBJ databases">
        <title>Proposal to divide the Flavobacteriaceae and reorganize its genera based on Amino Acid Identity values calculated from whole genome sequences.</title>
        <authorList>
            <person name="Nicholson A.C."/>
            <person name="Gulvik C.A."/>
            <person name="Whitney A.M."/>
            <person name="Humrighouse B.W."/>
            <person name="Bell M."/>
            <person name="Holmes B."/>
            <person name="Steigerwalt A."/>
            <person name="Villarma A."/>
            <person name="Sheth M."/>
            <person name="Batra D."/>
            <person name="Pryor J."/>
            <person name="Bernardet J.-F."/>
            <person name="Hugo C."/>
            <person name="Kampfer P."/>
            <person name="Newman J."/>
            <person name="Mcquiston J.R."/>
        </authorList>
    </citation>
    <scope>NUCLEOTIDE SEQUENCE [LARGE SCALE GENOMIC DNA]</scope>
    <source>
        <strain evidence="2">H3056</strain>
    </source>
</reference>
<name>A0A3N0X0L1_9FLAO</name>
<evidence type="ECO:0000313" key="2">
    <source>
        <dbReference type="Proteomes" id="UP000270224"/>
    </source>
</evidence>
<comment type="caution">
    <text evidence="1">The sequence shown here is derived from an EMBL/GenBank/DDBJ whole genome shotgun (WGS) entry which is preliminary data.</text>
</comment>
<dbReference type="EMBL" id="RJUG01000002">
    <property type="protein sequence ID" value="ROI09829.1"/>
    <property type="molecule type" value="Genomic_DNA"/>
</dbReference>
<gene>
    <name evidence="1" type="ORF">EGI11_03475</name>
</gene>